<evidence type="ECO:0000256" key="13">
    <source>
        <dbReference type="PROSITE-ProRule" id="PRU00169"/>
    </source>
</evidence>
<dbReference type="Gene3D" id="3.30.450.20">
    <property type="entry name" value="PAS domain"/>
    <property type="match status" value="3"/>
</dbReference>
<sequence>MKFNSRSLFWFRHILLTFVPLTLLLGSTLSFVFLSQKHAERADIRLREQAKVNREVSVILGQFDQLSSDILTLGGQSELRGFDQASPEEQNLFLEELQAFMARKPIYDQIRYLEPTGQEILRINNIQNTPTIVEDGELKENHDKVYFSVGLNLPKGQVLVSQFELDRDGQGIRWPHQPTIRFATPVSDRQGETIGLFVVNFLGEHLIRDFKSTCTGVLTTCMLVNPDGYWLVGSTPEDEWGFMVDDRRDRSFAKDFPEVWQEIQSRQSGQLETKDGLFTYTTAYPLPSGHVSVNTQTGEPIHNQDYQFKVITYIPAALLNAPLNQLALQLLVIFLVIDGLFALGVYWFGRDRLRKEDLNTQLRASENKFRSLSDLSPVGIFQTNTTGTTTYINASMKEMFGLELEKMANWAEYIHPEDKRSLLDAWQTALREQEGFQFQFRLKNISDAEDEAESYRWLNTRAVPVLSSQNKFVGFVGTCEDISRLMEQHQLLEKAQQSAESASRAKSDFLATMSHEIRTPMNAIIGLTGLLLDMDLSSQQREFMNTIRLSGDALLTIINDILDFSKIESGKLDIEAYPFNLLTCVEESLDLVAGRASDRQLELTCHIDPNIPMAVIGDMGRLRQILVNLLTNAIKFTEQGEVVLYLKAKESCSRVSLPDYLTNAEQDYPCHEFQFAVRDSGVGISPTGMERLFKPFSQVDASITRNYGGTGLGLAISKRLCESMGGTIWVESCTANGEISAGGTPSPNDQKIEIPKTGSVFYFTIQLPVNPQSPKLVEKDRIAHLKDCRLLIVDDNATNRQILTLQAQAWQMTSVAASSGEAALDILKNNQVFDLAILDLQMPGIDGLTLGEMIHQLPQYQKLPLVLLTSIGQTPEITQSSVFATSITKPIKQSNLFNILNDVLSQRQPQTEQVPESSTPGVAEEQSLPSSLRILVAEDNKINQMVALRILDRLGYRGDIAANGLEVLESLERQPYDVILMDMQMPEMDGITATQKIVQDYPPEKRPRIIAMTANAMESDRQACLDAGMNDYVSKPVNMDELLRALKECRPLSRA</sequence>
<dbReference type="EC" id="2.7.13.3" evidence="3"/>
<keyword evidence="20" id="KW-1185">Reference proteome</keyword>
<dbReference type="PANTHER" id="PTHR45339:SF1">
    <property type="entry name" value="HYBRID SIGNAL TRANSDUCTION HISTIDINE KINASE J"/>
    <property type="match status" value="1"/>
</dbReference>
<keyword evidence="4" id="KW-1003">Cell membrane</keyword>
<evidence type="ECO:0000259" key="15">
    <source>
        <dbReference type="PROSITE" id="PS50109"/>
    </source>
</evidence>
<evidence type="ECO:0000256" key="14">
    <source>
        <dbReference type="SAM" id="Phobius"/>
    </source>
</evidence>
<dbReference type="RefSeq" id="WP_277865639.1">
    <property type="nucleotide sequence ID" value="NZ_JAKKUT010000001.1"/>
</dbReference>
<dbReference type="InterPro" id="IPR000014">
    <property type="entry name" value="PAS"/>
</dbReference>
<keyword evidence="5 13" id="KW-0597">Phosphoprotein</keyword>
<feature type="modified residue" description="4-aspartylphosphate" evidence="13">
    <location>
        <position position="982"/>
    </location>
</feature>
<dbReference type="SMART" id="SM00387">
    <property type="entry name" value="HATPase_c"/>
    <property type="match status" value="1"/>
</dbReference>
<dbReference type="Pfam" id="PF02518">
    <property type="entry name" value="HATPase_c"/>
    <property type="match status" value="1"/>
</dbReference>
<evidence type="ECO:0000313" key="20">
    <source>
        <dbReference type="Proteomes" id="UP001154265"/>
    </source>
</evidence>
<dbReference type="Pfam" id="PF00512">
    <property type="entry name" value="HisKA"/>
    <property type="match status" value="1"/>
</dbReference>
<proteinExistence type="predicted"/>
<keyword evidence="11 14" id="KW-1133">Transmembrane helix</keyword>
<evidence type="ECO:0000313" key="19">
    <source>
        <dbReference type="EMBL" id="MDG2989724.1"/>
    </source>
</evidence>
<dbReference type="CDD" id="cd00082">
    <property type="entry name" value="HisKA"/>
    <property type="match status" value="1"/>
</dbReference>
<feature type="domain" description="Response regulatory" evidence="16">
    <location>
        <begin position="933"/>
        <end position="1050"/>
    </location>
</feature>
<dbReference type="PROSITE" id="PS50112">
    <property type="entry name" value="PAS"/>
    <property type="match status" value="1"/>
</dbReference>
<feature type="domain" description="Response regulatory" evidence="16">
    <location>
        <begin position="789"/>
        <end position="904"/>
    </location>
</feature>
<dbReference type="InterPro" id="IPR000700">
    <property type="entry name" value="PAS-assoc_C"/>
</dbReference>
<evidence type="ECO:0000256" key="7">
    <source>
        <dbReference type="ARBA" id="ARBA00022692"/>
    </source>
</evidence>
<keyword evidence="12" id="KW-0902">Two-component regulatory system</keyword>
<dbReference type="SMART" id="SM00091">
    <property type="entry name" value="PAS"/>
    <property type="match status" value="1"/>
</dbReference>
<dbReference type="InterPro" id="IPR013767">
    <property type="entry name" value="PAS_fold"/>
</dbReference>
<accession>A0ABT6EV81</accession>
<dbReference type="InterPro" id="IPR048760">
    <property type="entry name" value="VP0354-like_sensor_dom"/>
</dbReference>
<dbReference type="InterPro" id="IPR011006">
    <property type="entry name" value="CheY-like_superfamily"/>
</dbReference>
<dbReference type="CDD" id="cd16922">
    <property type="entry name" value="HATPase_EvgS-ArcB-TorS-like"/>
    <property type="match status" value="1"/>
</dbReference>
<comment type="subcellular location">
    <subcellularLocation>
        <location evidence="2">Cell membrane</location>
        <topology evidence="2">Multi-pass membrane protein</topology>
    </subcellularLocation>
</comment>
<evidence type="ECO:0000256" key="4">
    <source>
        <dbReference type="ARBA" id="ARBA00022475"/>
    </source>
</evidence>
<dbReference type="SUPFAM" id="SSF55785">
    <property type="entry name" value="PYP-like sensor domain (PAS domain)"/>
    <property type="match status" value="1"/>
</dbReference>
<dbReference type="CDD" id="cd00156">
    <property type="entry name" value="REC"/>
    <property type="match status" value="1"/>
</dbReference>
<dbReference type="EMBL" id="JAKKUT010000001">
    <property type="protein sequence ID" value="MDG2989724.1"/>
    <property type="molecule type" value="Genomic_DNA"/>
</dbReference>
<dbReference type="CDD" id="cd17546">
    <property type="entry name" value="REC_hyHK_CKI1_RcsC-like"/>
    <property type="match status" value="1"/>
</dbReference>
<dbReference type="InterPro" id="IPR005467">
    <property type="entry name" value="His_kinase_dom"/>
</dbReference>
<dbReference type="SMART" id="SM00448">
    <property type="entry name" value="REC"/>
    <property type="match status" value="2"/>
</dbReference>
<dbReference type="Pfam" id="PF00989">
    <property type="entry name" value="PAS"/>
    <property type="match status" value="1"/>
</dbReference>
<dbReference type="Gene3D" id="3.30.565.10">
    <property type="entry name" value="Histidine kinase-like ATPase, C-terminal domain"/>
    <property type="match status" value="1"/>
</dbReference>
<organism evidence="19 20">
    <name type="scientific">Candidatus Synechococcus calcipolaris G9</name>
    <dbReference type="NCBI Taxonomy" id="1497997"/>
    <lineage>
        <taxon>Bacteria</taxon>
        <taxon>Bacillati</taxon>
        <taxon>Cyanobacteriota</taxon>
        <taxon>Cyanophyceae</taxon>
        <taxon>Synechococcales</taxon>
        <taxon>Synechococcaceae</taxon>
        <taxon>Synechococcus</taxon>
    </lineage>
</organism>
<dbReference type="SMART" id="SM00388">
    <property type="entry name" value="HisKA"/>
    <property type="match status" value="1"/>
</dbReference>
<dbReference type="SUPFAM" id="SSF47384">
    <property type="entry name" value="Homodimeric domain of signal transducing histidine kinase"/>
    <property type="match status" value="1"/>
</dbReference>
<dbReference type="PROSITE" id="PS50113">
    <property type="entry name" value="PAC"/>
    <property type="match status" value="1"/>
</dbReference>
<evidence type="ECO:0000256" key="8">
    <source>
        <dbReference type="ARBA" id="ARBA00022741"/>
    </source>
</evidence>
<dbReference type="PANTHER" id="PTHR45339">
    <property type="entry name" value="HYBRID SIGNAL TRANSDUCTION HISTIDINE KINASE J"/>
    <property type="match status" value="1"/>
</dbReference>
<dbReference type="Pfam" id="PF21623">
    <property type="entry name" value="HK_sensor_dom_bact"/>
    <property type="match status" value="1"/>
</dbReference>
<evidence type="ECO:0000256" key="3">
    <source>
        <dbReference type="ARBA" id="ARBA00012438"/>
    </source>
</evidence>
<dbReference type="InterPro" id="IPR004358">
    <property type="entry name" value="Sig_transdc_His_kin-like_C"/>
</dbReference>
<comment type="catalytic activity">
    <reaction evidence="1">
        <text>ATP + protein L-histidine = ADP + protein N-phospho-L-histidine.</text>
        <dbReference type="EC" id="2.7.13.3"/>
    </reaction>
</comment>
<dbReference type="PROSITE" id="PS50109">
    <property type="entry name" value="HIS_KIN"/>
    <property type="match status" value="1"/>
</dbReference>
<reference evidence="19" key="1">
    <citation type="journal article" date="2022" name="Genome Biol. Evol.">
        <title>A New Gene Family Diagnostic for Intracellular Biomineralization of Amorphous Ca Carbonates by Cyanobacteria.</title>
        <authorList>
            <person name="Benzerara K."/>
            <person name="Duprat E."/>
            <person name="Bitard-Feildel T."/>
            <person name="Caumes G."/>
            <person name="Cassier-Chauvat C."/>
            <person name="Chauvat F."/>
            <person name="Dezi M."/>
            <person name="Diop S.I."/>
            <person name="Gaschignard G."/>
            <person name="Gorgen S."/>
            <person name="Gugger M."/>
            <person name="Lopez-Garcia P."/>
            <person name="Millet M."/>
            <person name="Skouri-Panet F."/>
            <person name="Moreira D."/>
            <person name="Callebaut I."/>
        </authorList>
    </citation>
    <scope>NUCLEOTIDE SEQUENCE</scope>
    <source>
        <strain evidence="19">G9</strain>
    </source>
</reference>
<dbReference type="CDD" id="cd00130">
    <property type="entry name" value="PAS"/>
    <property type="match status" value="1"/>
</dbReference>
<comment type="caution">
    <text evidence="19">The sequence shown here is derived from an EMBL/GenBank/DDBJ whole genome shotgun (WGS) entry which is preliminary data.</text>
</comment>
<dbReference type="PROSITE" id="PS50110">
    <property type="entry name" value="RESPONSE_REGULATORY"/>
    <property type="match status" value="2"/>
</dbReference>
<dbReference type="SUPFAM" id="SSF55874">
    <property type="entry name" value="ATPase domain of HSP90 chaperone/DNA topoisomerase II/histidine kinase"/>
    <property type="match status" value="1"/>
</dbReference>
<reference evidence="19" key="2">
    <citation type="submission" date="2022-01" db="EMBL/GenBank/DDBJ databases">
        <authorList>
            <person name="Zivanovic Y."/>
            <person name="Moreira D."/>
            <person name="Lopez-Garcia P."/>
        </authorList>
    </citation>
    <scope>NUCLEOTIDE SEQUENCE</scope>
    <source>
        <strain evidence="19">G9</strain>
    </source>
</reference>
<keyword evidence="14" id="KW-0472">Membrane</keyword>
<keyword evidence="10" id="KW-0067">ATP-binding</keyword>
<feature type="domain" description="PAS" evidence="17">
    <location>
        <begin position="365"/>
        <end position="433"/>
    </location>
</feature>
<protein>
    <recommendedName>
        <fullName evidence="3">histidine kinase</fullName>
        <ecNumber evidence="3">2.7.13.3</ecNumber>
    </recommendedName>
</protein>
<evidence type="ECO:0000259" key="16">
    <source>
        <dbReference type="PROSITE" id="PS50110"/>
    </source>
</evidence>
<dbReference type="InterPro" id="IPR036097">
    <property type="entry name" value="HisK_dim/P_sf"/>
</dbReference>
<dbReference type="InterPro" id="IPR036890">
    <property type="entry name" value="HATPase_C_sf"/>
</dbReference>
<dbReference type="NCBIfam" id="TIGR00229">
    <property type="entry name" value="sensory_box"/>
    <property type="match status" value="1"/>
</dbReference>
<dbReference type="PRINTS" id="PR00344">
    <property type="entry name" value="BCTRLSENSOR"/>
</dbReference>
<feature type="domain" description="Histidine kinase" evidence="15">
    <location>
        <begin position="512"/>
        <end position="737"/>
    </location>
</feature>
<keyword evidence="9" id="KW-0418">Kinase</keyword>
<evidence type="ECO:0000259" key="17">
    <source>
        <dbReference type="PROSITE" id="PS50112"/>
    </source>
</evidence>
<dbReference type="Pfam" id="PF00072">
    <property type="entry name" value="Response_reg"/>
    <property type="match status" value="2"/>
</dbReference>
<evidence type="ECO:0000256" key="2">
    <source>
        <dbReference type="ARBA" id="ARBA00004651"/>
    </source>
</evidence>
<dbReference type="InterPro" id="IPR001789">
    <property type="entry name" value="Sig_transdc_resp-reg_receiver"/>
</dbReference>
<evidence type="ECO:0000256" key="11">
    <source>
        <dbReference type="ARBA" id="ARBA00022989"/>
    </source>
</evidence>
<feature type="modified residue" description="4-aspartylphosphate" evidence="13">
    <location>
        <position position="839"/>
    </location>
</feature>
<dbReference type="InterPro" id="IPR003661">
    <property type="entry name" value="HisK_dim/P_dom"/>
</dbReference>
<evidence type="ECO:0000256" key="10">
    <source>
        <dbReference type="ARBA" id="ARBA00022840"/>
    </source>
</evidence>
<dbReference type="Gene3D" id="3.40.50.2300">
    <property type="match status" value="2"/>
</dbReference>
<feature type="transmembrane region" description="Helical" evidence="14">
    <location>
        <begin position="326"/>
        <end position="348"/>
    </location>
</feature>
<dbReference type="Gene3D" id="1.10.287.130">
    <property type="match status" value="1"/>
</dbReference>
<evidence type="ECO:0000256" key="5">
    <source>
        <dbReference type="ARBA" id="ARBA00022553"/>
    </source>
</evidence>
<evidence type="ECO:0000256" key="9">
    <source>
        <dbReference type="ARBA" id="ARBA00022777"/>
    </source>
</evidence>
<dbReference type="Proteomes" id="UP001154265">
    <property type="component" value="Unassembled WGS sequence"/>
</dbReference>
<gene>
    <name evidence="19" type="ORF">L3556_02060</name>
</gene>
<evidence type="ECO:0000256" key="12">
    <source>
        <dbReference type="ARBA" id="ARBA00023012"/>
    </source>
</evidence>
<dbReference type="InterPro" id="IPR035965">
    <property type="entry name" value="PAS-like_dom_sf"/>
</dbReference>
<keyword evidence="7 14" id="KW-0812">Transmembrane</keyword>
<evidence type="ECO:0000259" key="18">
    <source>
        <dbReference type="PROSITE" id="PS50113"/>
    </source>
</evidence>
<dbReference type="InterPro" id="IPR029151">
    <property type="entry name" value="Sensor-like_sf"/>
</dbReference>
<dbReference type="InterPro" id="IPR003594">
    <property type="entry name" value="HATPase_dom"/>
</dbReference>
<dbReference type="SUPFAM" id="SSF52172">
    <property type="entry name" value="CheY-like"/>
    <property type="match status" value="2"/>
</dbReference>
<evidence type="ECO:0000256" key="1">
    <source>
        <dbReference type="ARBA" id="ARBA00000085"/>
    </source>
</evidence>
<dbReference type="SUPFAM" id="SSF103190">
    <property type="entry name" value="Sensory domain-like"/>
    <property type="match status" value="2"/>
</dbReference>
<evidence type="ECO:0000256" key="6">
    <source>
        <dbReference type="ARBA" id="ARBA00022679"/>
    </source>
</evidence>
<keyword evidence="8" id="KW-0547">Nucleotide-binding</keyword>
<keyword evidence="6" id="KW-0808">Transferase</keyword>
<feature type="domain" description="PAC" evidence="18">
    <location>
        <begin position="436"/>
        <end position="494"/>
    </location>
</feature>
<name>A0ABT6EV81_9SYNE</name>